<dbReference type="AlphaFoldDB" id="A0A7D9H7Q9"/>
<comment type="caution">
    <text evidence="1">The sequence shown here is derived from an EMBL/GenBank/DDBJ whole genome shotgun (WGS) entry which is preliminary data.</text>
</comment>
<dbReference type="EMBL" id="CACRXK020000061">
    <property type="protein sequence ID" value="CAB3977656.1"/>
    <property type="molecule type" value="Genomic_DNA"/>
</dbReference>
<dbReference type="Proteomes" id="UP001152795">
    <property type="component" value="Unassembled WGS sequence"/>
</dbReference>
<dbReference type="SUPFAM" id="SSF101898">
    <property type="entry name" value="NHL repeat"/>
    <property type="match status" value="1"/>
</dbReference>
<dbReference type="OrthoDB" id="5986534at2759"/>
<organism evidence="1 2">
    <name type="scientific">Paramuricea clavata</name>
    <name type="common">Red gorgonian</name>
    <name type="synonym">Violescent sea-whip</name>
    <dbReference type="NCBI Taxonomy" id="317549"/>
    <lineage>
        <taxon>Eukaryota</taxon>
        <taxon>Metazoa</taxon>
        <taxon>Cnidaria</taxon>
        <taxon>Anthozoa</taxon>
        <taxon>Octocorallia</taxon>
        <taxon>Malacalcyonacea</taxon>
        <taxon>Plexauridae</taxon>
        <taxon>Paramuricea</taxon>
    </lineage>
</organism>
<evidence type="ECO:0000313" key="1">
    <source>
        <dbReference type="EMBL" id="CAB3977656.1"/>
    </source>
</evidence>
<evidence type="ECO:0000313" key="2">
    <source>
        <dbReference type="Proteomes" id="UP001152795"/>
    </source>
</evidence>
<name>A0A7D9H7Q9_PARCT</name>
<sequence>MSSIVTSILSTTIGLLWNKVRDTTAGKLKHGDVTGAKIREILVRELNDIKTKLDGLSRKDLLSSYRFLKEGVDLLSVTLDKAKDEQKTVLNESQDDRGETARMPSDGEACVLNEALELSHAMGKLKISSDNEFESAKKRFEEARKRATDAFCNESLTIKDRIFAAKLRLVSEILEYLDSPQTAITGCLSFLQELQSLPAVREIFSVYLKRGVKSQFNKAERVEHVKSVMVIHYVLFQFVSKFSTKYSFLLAWPTIELADRSFHPILHWQEVSARTSWGEELLEPPNKLVLNEEIHPFVSAVNGHGEIIARYNDSIKVISKTDEIKVITLPEPREGEVSQLHQYIAELAIDKNNNVYLVRWLKTTTENGEMNSYVLYVLDENYDVKHSYTFDLLDATVHNWMRIAMNSNSDIIMTKKDDPHVYVCENTGQLKCKFELDSTCVPILCVSNKNEIMIRSDARAVHIYTEEGAKKSTIIVPEGHDVRGVAFQYLNCKIIVLTKDARQKSLFLLCYSDAGELEATTFFCNWSESQWEPRITSHPSGPVAVVNGRSIIFI</sequence>
<keyword evidence="2" id="KW-1185">Reference proteome</keyword>
<accession>A0A7D9H7Q9</accession>
<proteinExistence type="predicted"/>
<gene>
    <name evidence="1" type="ORF">PACLA_8A012238</name>
</gene>
<protein>
    <submittedName>
        <fullName evidence="1">Uncharacterized protein</fullName>
    </submittedName>
</protein>
<reference evidence="1" key="1">
    <citation type="submission" date="2020-04" db="EMBL/GenBank/DDBJ databases">
        <authorList>
            <person name="Alioto T."/>
            <person name="Alioto T."/>
            <person name="Gomez Garrido J."/>
        </authorList>
    </citation>
    <scope>NUCLEOTIDE SEQUENCE</scope>
    <source>
        <strain evidence="1">A484AB</strain>
    </source>
</reference>